<name>A0A2P2PDS6_RHIMU</name>
<organism evidence="1">
    <name type="scientific">Rhizophora mucronata</name>
    <name type="common">Asiatic mangrove</name>
    <dbReference type="NCBI Taxonomy" id="61149"/>
    <lineage>
        <taxon>Eukaryota</taxon>
        <taxon>Viridiplantae</taxon>
        <taxon>Streptophyta</taxon>
        <taxon>Embryophyta</taxon>
        <taxon>Tracheophyta</taxon>
        <taxon>Spermatophyta</taxon>
        <taxon>Magnoliopsida</taxon>
        <taxon>eudicotyledons</taxon>
        <taxon>Gunneridae</taxon>
        <taxon>Pentapetalae</taxon>
        <taxon>rosids</taxon>
        <taxon>fabids</taxon>
        <taxon>Malpighiales</taxon>
        <taxon>Rhizophoraceae</taxon>
        <taxon>Rhizophora</taxon>
    </lineage>
</organism>
<evidence type="ECO:0000313" key="1">
    <source>
        <dbReference type="EMBL" id="MBX52846.1"/>
    </source>
</evidence>
<sequence>MKLSNHLDCLCGLESFFVCFYSIKKFCQREGIRRYEVHILKCKMHILMLSRTHKYKEFS</sequence>
<accession>A0A2P2PDS6</accession>
<dbReference type="EMBL" id="GGEC01072362">
    <property type="protein sequence ID" value="MBX52846.1"/>
    <property type="molecule type" value="Transcribed_RNA"/>
</dbReference>
<reference evidence="1" key="1">
    <citation type="submission" date="2018-02" db="EMBL/GenBank/DDBJ databases">
        <title>Rhizophora mucronata_Transcriptome.</title>
        <authorList>
            <person name="Meera S.P."/>
            <person name="Sreeshan A."/>
            <person name="Augustine A."/>
        </authorList>
    </citation>
    <scope>NUCLEOTIDE SEQUENCE</scope>
    <source>
        <tissue evidence="1">Leaf</tissue>
    </source>
</reference>
<protein>
    <submittedName>
        <fullName evidence="1">Uncharacterized protein</fullName>
    </submittedName>
</protein>
<proteinExistence type="predicted"/>
<dbReference type="AlphaFoldDB" id="A0A2P2PDS6"/>